<feature type="domain" description="Asparagine synthetase" evidence="1">
    <location>
        <begin position="199"/>
        <end position="323"/>
    </location>
</feature>
<proteinExistence type="predicted"/>
<dbReference type="Gene3D" id="3.40.50.620">
    <property type="entry name" value="HUPs"/>
    <property type="match status" value="1"/>
</dbReference>
<comment type="caution">
    <text evidence="2">The sequence shown here is derived from an EMBL/GenBank/DDBJ whole genome shotgun (WGS) entry which is preliminary data.</text>
</comment>
<dbReference type="GeneID" id="91152258"/>
<gene>
    <name evidence="2" type="ORF">ABID08_006051</name>
</gene>
<dbReference type="Proteomes" id="UP001549077">
    <property type="component" value="Unassembled WGS sequence"/>
</dbReference>
<dbReference type="InterPro" id="IPR001962">
    <property type="entry name" value="Asn_synthase"/>
</dbReference>
<keyword evidence="3" id="KW-1185">Reference proteome</keyword>
<reference evidence="2 3" key="1">
    <citation type="submission" date="2024-06" db="EMBL/GenBank/DDBJ databases">
        <title>Genomic Encyclopedia of Type Strains, Phase IV (KMG-IV): sequencing the most valuable type-strain genomes for metagenomic binning, comparative biology and taxonomic classification.</title>
        <authorList>
            <person name="Goeker M."/>
        </authorList>
    </citation>
    <scope>NUCLEOTIDE SEQUENCE [LARGE SCALE GENOMIC DNA]</scope>
    <source>
        <strain evidence="2 3">DSM 29288</strain>
    </source>
</reference>
<dbReference type="InterPro" id="IPR014729">
    <property type="entry name" value="Rossmann-like_a/b/a_fold"/>
</dbReference>
<evidence type="ECO:0000313" key="2">
    <source>
        <dbReference type="EMBL" id="MET3758668.1"/>
    </source>
</evidence>
<dbReference type="SUPFAM" id="SSF52402">
    <property type="entry name" value="Adenine nucleotide alpha hydrolases-like"/>
    <property type="match status" value="1"/>
</dbReference>
<dbReference type="Pfam" id="PF00733">
    <property type="entry name" value="Asn_synthase"/>
    <property type="match status" value="1"/>
</dbReference>
<dbReference type="RefSeq" id="WP_168302284.1">
    <property type="nucleotide sequence ID" value="NZ_CP071608.1"/>
</dbReference>
<dbReference type="EC" id="6.3.5.4" evidence="2"/>
<evidence type="ECO:0000259" key="1">
    <source>
        <dbReference type="Pfam" id="PF00733"/>
    </source>
</evidence>
<sequence length="469" mass="52699">MLRGTLSARTVRELPNSSPQAGRIEPLEHCNVVYRLIQEPAAWAIVVAEKISGHAYSLTGLSDAYKFFEEFDGEVLLLEVQHNEYGFNLRLLSNGNGVAPVYFYQTGDFLHLDWDSHRLAQAVPYKPLDFQFLCRSIVDPVYTYRTPFLNVQSLPPRTELLWDGSRVSISQLQGEELVDEIDREDAAEFIADHVAAFLTKRAQPEDKVAVELSGGIDSSFVALAAFRAWQGRGITLGIDIGFGHERASQTKRRNKVIRALGCRDFLIDVRNHLPTFELSEQDLESRYLLSEEYERSFTRIWQIAQEQGCNVITGGYGGDELFPALETDEVRQDKLRGVTEADLSRIELVYEEIFTPEAVQALNDGFIGELDAGYLGKSARLAVIKRAPLLLSRGFWPVFPLFDEKLAAALLSATVDERHEKASLQRAVKALLGDNDIFGEYDKETLEGASDYSLRTNIDDVIHVLAIHV</sequence>
<keyword evidence="2" id="KW-0436">Ligase</keyword>
<evidence type="ECO:0000313" key="3">
    <source>
        <dbReference type="Proteomes" id="UP001549077"/>
    </source>
</evidence>
<accession>A0ABV2MTG8</accession>
<organism evidence="2 3">
    <name type="scientific">Rhizobium binae</name>
    <dbReference type="NCBI Taxonomy" id="1138190"/>
    <lineage>
        <taxon>Bacteria</taxon>
        <taxon>Pseudomonadati</taxon>
        <taxon>Pseudomonadota</taxon>
        <taxon>Alphaproteobacteria</taxon>
        <taxon>Hyphomicrobiales</taxon>
        <taxon>Rhizobiaceae</taxon>
        <taxon>Rhizobium/Agrobacterium group</taxon>
        <taxon>Rhizobium</taxon>
    </lineage>
</organism>
<name>A0ABV2MTG8_9HYPH</name>
<protein>
    <submittedName>
        <fullName evidence="2">Asparagine synthase (Glutamine-hydrolyzing)</fullName>
        <ecNumber evidence="2">6.3.5.4</ecNumber>
    </submittedName>
</protein>
<dbReference type="GO" id="GO:0004066">
    <property type="term" value="F:asparagine synthase (glutamine-hydrolyzing) activity"/>
    <property type="evidence" value="ECO:0007669"/>
    <property type="project" value="UniProtKB-EC"/>
</dbReference>
<dbReference type="EMBL" id="JBEPMY010000033">
    <property type="protein sequence ID" value="MET3758668.1"/>
    <property type="molecule type" value="Genomic_DNA"/>
</dbReference>